<evidence type="ECO:0000313" key="4">
    <source>
        <dbReference type="Proteomes" id="UP000239197"/>
    </source>
</evidence>
<dbReference type="AlphaFoldDB" id="A0A2L1UN27"/>
<evidence type="ECO:0000256" key="1">
    <source>
        <dbReference type="ARBA" id="ARBA00022679"/>
    </source>
</evidence>
<dbReference type="InterPro" id="IPR045304">
    <property type="entry name" value="LbH_SAT"/>
</dbReference>
<reference evidence="4" key="1">
    <citation type="submission" date="2017-01" db="EMBL/GenBank/DDBJ databases">
        <title>Genome sequence of Rouxiella sp. ERMR1:05.</title>
        <authorList>
            <person name="Kumar R."/>
            <person name="Singh D."/>
            <person name="Kumar S."/>
        </authorList>
    </citation>
    <scope>NUCLEOTIDE SEQUENCE [LARGE SCALE GENOMIC DNA]</scope>
    <source>
        <strain evidence="4">ERMR1:05</strain>
    </source>
</reference>
<dbReference type="EMBL" id="CP019062">
    <property type="protein sequence ID" value="AVF34322.1"/>
    <property type="molecule type" value="Genomic_DNA"/>
</dbReference>
<dbReference type="KEGG" id="rox:BV494_04985"/>
<dbReference type="SUPFAM" id="SSF51161">
    <property type="entry name" value="Trimeric LpxA-like enzymes"/>
    <property type="match status" value="1"/>
</dbReference>
<name>A0A2L1UN27_9GAMM</name>
<organism evidence="3 4">
    <name type="scientific">Rahnella sikkimica</name>
    <dbReference type="NCBI Taxonomy" id="1805933"/>
    <lineage>
        <taxon>Bacteria</taxon>
        <taxon>Pseudomonadati</taxon>
        <taxon>Pseudomonadota</taxon>
        <taxon>Gammaproteobacteria</taxon>
        <taxon>Enterobacterales</taxon>
        <taxon>Yersiniaceae</taxon>
        <taxon>Rahnella</taxon>
    </lineage>
</organism>
<accession>A0A2L1UN27</accession>
<protein>
    <submittedName>
        <fullName evidence="3">Serine acetyltransferase</fullName>
    </submittedName>
</protein>
<dbReference type="Proteomes" id="UP000239197">
    <property type="component" value="Chromosome"/>
</dbReference>
<evidence type="ECO:0000256" key="2">
    <source>
        <dbReference type="ARBA" id="ARBA00023315"/>
    </source>
</evidence>
<keyword evidence="4" id="KW-1185">Reference proteome</keyword>
<dbReference type="InterPro" id="IPR011004">
    <property type="entry name" value="Trimer_LpxA-like_sf"/>
</dbReference>
<sequence length="194" mass="22223">MSRLCIRIFRLKEYQYQILKNCLQREVMDSEKDFSWFRTLHRAIKCPGRRFYFWWRIANYLYKTGDKASRKYAISINRKLRNKYGTDINLGADIGPGLKVSHFVGIVVADCCEIGSNLNIKQNVTIGIKYENQSGKIYIGNNVTIGANSCIIGSDINIGNNVTIGAMSFVDKNVPNDCVVYNQRTDNLVYKRIA</sequence>
<keyword evidence="1" id="KW-0808">Transferase</keyword>
<evidence type="ECO:0000313" key="3">
    <source>
        <dbReference type="EMBL" id="AVF34322.1"/>
    </source>
</evidence>
<proteinExistence type="predicted"/>
<dbReference type="Gene3D" id="2.160.10.10">
    <property type="entry name" value="Hexapeptide repeat proteins"/>
    <property type="match status" value="1"/>
</dbReference>
<gene>
    <name evidence="3" type="ORF">BV494_04985</name>
</gene>
<dbReference type="CDD" id="cd03354">
    <property type="entry name" value="LbH_SAT"/>
    <property type="match status" value="1"/>
</dbReference>
<dbReference type="GO" id="GO:0016746">
    <property type="term" value="F:acyltransferase activity"/>
    <property type="evidence" value="ECO:0007669"/>
    <property type="project" value="UniProtKB-KW"/>
</dbReference>
<keyword evidence="2" id="KW-0012">Acyltransferase</keyword>
<dbReference type="PANTHER" id="PTHR42811">
    <property type="entry name" value="SERINE ACETYLTRANSFERASE"/>
    <property type="match status" value="1"/>
</dbReference>